<evidence type="ECO:0000256" key="1">
    <source>
        <dbReference type="SAM" id="Phobius"/>
    </source>
</evidence>
<reference evidence="2 3" key="1">
    <citation type="journal article" date="2012" name="J. Bacteriol.">
        <title>Genome sequence of "Candidatus Nitrosopumilus salaria" BD31, an ammonia-oxidizing archaeon from the San Francisco Bay estuary.</title>
        <authorList>
            <person name="Mosier A.C."/>
            <person name="Allen E.E."/>
            <person name="Kim M."/>
            <person name="Ferriera S."/>
            <person name="Francis C.A."/>
        </authorList>
    </citation>
    <scope>NUCLEOTIDE SEQUENCE [LARGE SCALE GENOMIC DNA]</scope>
    <source>
        <strain evidence="2 3">BD31</strain>
    </source>
</reference>
<accession>I3D3Z6</accession>
<dbReference type="OrthoDB" id="12080at2157"/>
<dbReference type="EMBL" id="AEXL02000062">
    <property type="protein sequence ID" value="EIJ66439.1"/>
    <property type="molecule type" value="Genomic_DNA"/>
</dbReference>
<dbReference type="PATRIC" id="fig|859350.6.peg.556"/>
<evidence type="ECO:0000313" key="3">
    <source>
        <dbReference type="Proteomes" id="UP000003423"/>
    </source>
</evidence>
<evidence type="ECO:0000313" key="2">
    <source>
        <dbReference type="EMBL" id="EIJ66439.1"/>
    </source>
</evidence>
<feature type="transmembrane region" description="Helical" evidence="1">
    <location>
        <begin position="162"/>
        <end position="189"/>
    </location>
</feature>
<dbReference type="AlphaFoldDB" id="I3D3Z6"/>
<keyword evidence="1" id="KW-0472">Membrane</keyword>
<dbReference type="Proteomes" id="UP000003423">
    <property type="component" value="Unassembled WGS sequence"/>
</dbReference>
<sequence>MNKRGPIISLAGMVLIGISLLVAASSIPSGIAKSDNFSVPLLFEGMFDEVSDEVEILPGSSAYVSYSVSSSNIPLLWGIQIINYQSGDKLSIKISNIFGDDYGEFVQDEPILFEVLEITKSDTLNFEIQNPGTETVNVVTMFSEDPENSDALSNPNSPVMNMVFPLIVSGILIILGIVMLIVGILVMFVDWKNYQNKRNY</sequence>
<dbReference type="RefSeq" id="WP_008298256.1">
    <property type="nucleotide sequence ID" value="NZ_AEXL02000062.1"/>
</dbReference>
<comment type="caution">
    <text evidence="2">The sequence shown here is derived from an EMBL/GenBank/DDBJ whole genome shotgun (WGS) entry which is preliminary data.</text>
</comment>
<gene>
    <name evidence="2" type="ORF">BD31_I0928</name>
</gene>
<proteinExistence type="predicted"/>
<name>I3D3Z6_9ARCH</name>
<protein>
    <submittedName>
        <fullName evidence="2">Uncharacterized protein</fullName>
    </submittedName>
</protein>
<organism evidence="2 3">
    <name type="scientific">Candidatus Nitrosopumilus salarius BD31</name>
    <dbReference type="NCBI Taxonomy" id="859350"/>
    <lineage>
        <taxon>Archaea</taxon>
        <taxon>Nitrososphaerota</taxon>
        <taxon>Nitrososphaeria</taxon>
        <taxon>Nitrosopumilales</taxon>
        <taxon>Nitrosopumilaceae</taxon>
        <taxon>Nitrosopumilus</taxon>
    </lineage>
</organism>
<keyword evidence="1" id="KW-0812">Transmembrane</keyword>
<keyword evidence="3" id="KW-1185">Reference proteome</keyword>
<keyword evidence="1" id="KW-1133">Transmembrane helix</keyword>